<dbReference type="GeneID" id="17255025"/>
<organism evidence="2 3">
    <name type="scientific">Emiliania huxleyi (strain CCMP1516)</name>
    <dbReference type="NCBI Taxonomy" id="280463"/>
    <lineage>
        <taxon>Eukaryota</taxon>
        <taxon>Haptista</taxon>
        <taxon>Haptophyta</taxon>
        <taxon>Prymnesiophyceae</taxon>
        <taxon>Isochrysidales</taxon>
        <taxon>Noelaerhabdaceae</taxon>
        <taxon>Emiliania</taxon>
    </lineage>
</organism>
<evidence type="ECO:0000256" key="1">
    <source>
        <dbReference type="SAM" id="Phobius"/>
    </source>
</evidence>
<dbReference type="RefSeq" id="XP_005761252.1">
    <property type="nucleotide sequence ID" value="XM_005761195.1"/>
</dbReference>
<dbReference type="HOGENOM" id="CLU_1707579_0_0_1"/>
<name>A0A0D3IC38_EMIH1</name>
<dbReference type="PaxDb" id="2903-EOD08823"/>
<reference evidence="2" key="2">
    <citation type="submission" date="2024-10" db="UniProtKB">
        <authorList>
            <consortium name="EnsemblProtists"/>
        </authorList>
    </citation>
    <scope>IDENTIFICATION</scope>
</reference>
<dbReference type="AlphaFoldDB" id="A0A0D3IC38"/>
<dbReference type="EnsemblProtists" id="EOD08823">
    <property type="protein sequence ID" value="EOD08823"/>
    <property type="gene ID" value="EMIHUDRAFT_358744"/>
</dbReference>
<keyword evidence="1" id="KW-0812">Transmembrane</keyword>
<accession>A0A0D3IC38</accession>
<proteinExistence type="predicted"/>
<feature type="transmembrane region" description="Helical" evidence="1">
    <location>
        <begin position="53"/>
        <end position="77"/>
    </location>
</feature>
<keyword evidence="1" id="KW-1133">Transmembrane helix</keyword>
<dbReference type="Proteomes" id="UP000013827">
    <property type="component" value="Unassembled WGS sequence"/>
</dbReference>
<keyword evidence="1" id="KW-0472">Membrane</keyword>
<sequence length="154" mass="15297">MRLGGPEDDAVASSAWRWAKRSLPLLVTGASGSDGDAAPEAALFNLVLIRAPFLLACAALLVNVLLGGGIVLSGAAWPQNGAALHHLEAVAGSFRSMRKPPLGAPPPPDSAAWRDLLRLRGGAARGAAAGRAGGAGLHRATAVMGAAPSGGGRG</sequence>
<dbReference type="KEGG" id="ehx:EMIHUDRAFT_358744"/>
<reference evidence="3" key="1">
    <citation type="journal article" date="2013" name="Nature">
        <title>Pan genome of the phytoplankton Emiliania underpins its global distribution.</title>
        <authorList>
            <person name="Read B.A."/>
            <person name="Kegel J."/>
            <person name="Klute M.J."/>
            <person name="Kuo A."/>
            <person name="Lefebvre S.C."/>
            <person name="Maumus F."/>
            <person name="Mayer C."/>
            <person name="Miller J."/>
            <person name="Monier A."/>
            <person name="Salamov A."/>
            <person name="Young J."/>
            <person name="Aguilar M."/>
            <person name="Claverie J.M."/>
            <person name="Frickenhaus S."/>
            <person name="Gonzalez K."/>
            <person name="Herman E.K."/>
            <person name="Lin Y.C."/>
            <person name="Napier J."/>
            <person name="Ogata H."/>
            <person name="Sarno A.F."/>
            <person name="Shmutz J."/>
            <person name="Schroeder D."/>
            <person name="de Vargas C."/>
            <person name="Verret F."/>
            <person name="von Dassow P."/>
            <person name="Valentin K."/>
            <person name="Van de Peer Y."/>
            <person name="Wheeler G."/>
            <person name="Dacks J.B."/>
            <person name="Delwiche C.F."/>
            <person name="Dyhrman S.T."/>
            <person name="Glockner G."/>
            <person name="John U."/>
            <person name="Richards T."/>
            <person name="Worden A.Z."/>
            <person name="Zhang X."/>
            <person name="Grigoriev I.V."/>
            <person name="Allen A.E."/>
            <person name="Bidle K."/>
            <person name="Borodovsky M."/>
            <person name="Bowler C."/>
            <person name="Brownlee C."/>
            <person name="Cock J.M."/>
            <person name="Elias M."/>
            <person name="Gladyshev V.N."/>
            <person name="Groth M."/>
            <person name="Guda C."/>
            <person name="Hadaegh A."/>
            <person name="Iglesias-Rodriguez M.D."/>
            <person name="Jenkins J."/>
            <person name="Jones B.M."/>
            <person name="Lawson T."/>
            <person name="Leese F."/>
            <person name="Lindquist E."/>
            <person name="Lobanov A."/>
            <person name="Lomsadze A."/>
            <person name="Malik S.B."/>
            <person name="Marsh M.E."/>
            <person name="Mackinder L."/>
            <person name="Mock T."/>
            <person name="Mueller-Roeber B."/>
            <person name="Pagarete A."/>
            <person name="Parker M."/>
            <person name="Probert I."/>
            <person name="Quesneville H."/>
            <person name="Raines C."/>
            <person name="Rensing S.A."/>
            <person name="Riano-Pachon D.M."/>
            <person name="Richier S."/>
            <person name="Rokitta S."/>
            <person name="Shiraiwa Y."/>
            <person name="Soanes D.M."/>
            <person name="van der Giezen M."/>
            <person name="Wahlund T.M."/>
            <person name="Williams B."/>
            <person name="Wilson W."/>
            <person name="Wolfe G."/>
            <person name="Wurch L.L."/>
        </authorList>
    </citation>
    <scope>NUCLEOTIDE SEQUENCE</scope>
</reference>
<keyword evidence="3" id="KW-1185">Reference proteome</keyword>
<evidence type="ECO:0000313" key="2">
    <source>
        <dbReference type="EnsemblProtists" id="EOD08823"/>
    </source>
</evidence>
<protein>
    <submittedName>
        <fullName evidence="2">Uncharacterized protein</fullName>
    </submittedName>
</protein>
<evidence type="ECO:0000313" key="3">
    <source>
        <dbReference type="Proteomes" id="UP000013827"/>
    </source>
</evidence>